<sequence>MDWSSVSGLTKSLLPTQQVELEELEQILDEGNQPRLSERGDEDEDPEGGTGSNPTASSSSQSEGSPSPAEPRSPRFYAQVHNSVSGVGKYIVEQAQRPTVVVGAVAGASVGAVIAGPLGAAAGMKSGAACVAASASVGSAVADKVYTGTTETVQTLSNLLPFKGGGKRSS</sequence>
<feature type="compositionally biased region" description="Low complexity" evidence="1">
    <location>
        <begin position="54"/>
        <end position="67"/>
    </location>
</feature>
<proteinExistence type="predicted"/>
<reference evidence="2" key="1">
    <citation type="submission" date="2021-01" db="EMBL/GenBank/DDBJ databases">
        <authorList>
            <person name="Corre E."/>
            <person name="Pelletier E."/>
            <person name="Niang G."/>
            <person name="Scheremetjew M."/>
            <person name="Finn R."/>
            <person name="Kale V."/>
            <person name="Holt S."/>
            <person name="Cochrane G."/>
            <person name="Meng A."/>
            <person name="Brown T."/>
            <person name="Cohen L."/>
        </authorList>
    </citation>
    <scope>NUCLEOTIDE SEQUENCE</scope>
    <source>
        <strain evidence="2">RCC1871</strain>
    </source>
</reference>
<organism evidence="2">
    <name type="scientific">Chloropicon roscoffensis</name>
    <dbReference type="NCBI Taxonomy" id="1461544"/>
    <lineage>
        <taxon>Eukaryota</taxon>
        <taxon>Viridiplantae</taxon>
        <taxon>Chlorophyta</taxon>
        <taxon>Chloropicophyceae</taxon>
        <taxon>Chloropicales</taxon>
        <taxon>Chloropicaceae</taxon>
        <taxon>Chloropicon</taxon>
    </lineage>
</organism>
<dbReference type="AlphaFoldDB" id="A0A7S3CAR0"/>
<evidence type="ECO:0000256" key="1">
    <source>
        <dbReference type="SAM" id="MobiDB-lite"/>
    </source>
</evidence>
<feature type="region of interest" description="Disordered" evidence="1">
    <location>
        <begin position="23"/>
        <end position="76"/>
    </location>
</feature>
<dbReference type="EMBL" id="HBHZ01003136">
    <property type="protein sequence ID" value="CAE0189346.1"/>
    <property type="molecule type" value="Transcribed_RNA"/>
</dbReference>
<accession>A0A7S3CAR0</accession>
<gene>
    <name evidence="2" type="ORF">CROS1456_LOCUS2417</name>
</gene>
<evidence type="ECO:0000313" key="2">
    <source>
        <dbReference type="EMBL" id="CAE0189346.1"/>
    </source>
</evidence>
<name>A0A7S3CAR0_9CHLO</name>
<protein>
    <submittedName>
        <fullName evidence="2">Uncharacterized protein</fullName>
    </submittedName>
</protein>